<keyword evidence="3" id="KW-1185">Reference proteome</keyword>
<reference evidence="2 3" key="1">
    <citation type="submission" date="2019-03" db="EMBL/GenBank/DDBJ databases">
        <title>Sequencing the genomes of 1000 actinobacteria strains.</title>
        <authorList>
            <person name="Klenk H.-P."/>
        </authorList>
    </citation>
    <scope>NUCLEOTIDE SEQUENCE [LARGE SCALE GENOMIC DNA]</scope>
    <source>
        <strain evidence="2 3">DSM 44969</strain>
    </source>
</reference>
<gene>
    <name evidence="2" type="ORF">EV378_3811</name>
</gene>
<sequence length="623" mass="67237">MSQLPMTQPAPFLPGGCFPTPKPFNFDPHTGLPIEYDTHGNPYSPIVLVDPPELPEGVTGYDPYTGKPLDEHGHPVYGEHNPFGQHTFTTRLEDRGGVDPAGHVIAQRPLYDTHNGQPIHYDENGVGMVNLIGVVLPEGVAGFDPYTGVPVDEHGEPVSGADNPHLRPQYDSETGLPITYDDHGNPLVPNVHVENPPGVDGYDPITGQPLDEYGVPVEGAVNPNWRPEDRPEPEHEGLPNFDPETGFPLEYDEHGNPYPAVDLGYTPTLPDGVAGYDPYTGEPVDEHGKVVEGVDNPHGDHTFTTNLSDREGVDPAGHVVAQRPMYDEDTGLPIYYDGQGQPYVFNVDTEKPDGVYRYDEKTGEPLDPFGHVVDGVENPYQRPNYDASTGRPIQYDQNGYQVPQPPVYLPPKPEDVVGYDPRTGEPVDEDGDPVDGAINPWLLDENDLMYPGPRTPEEPEDLNQPNIGEDDGTIVDEPGNTGPFAPGTEILVDPPVDEMGEPGDIFGKTESPAEPTDPTVPTTEPTDPMVPTTVPTDGKVTVPEPRDTDDEDPFAHTEAPKETVATTVKDSDDDGGFRDEPTSHEPVATEPAETTASHESSSLDDAPDSGADAADHADPVAAG</sequence>
<feature type="compositionally biased region" description="Basic and acidic residues" evidence="1">
    <location>
        <begin position="613"/>
        <end position="623"/>
    </location>
</feature>
<protein>
    <submittedName>
        <fullName evidence="2">Uncharacterized protein</fullName>
    </submittedName>
</protein>
<accession>A0A4R1HE62</accession>
<name>A0A4R1HE62_PSEEN</name>
<dbReference type="AlphaFoldDB" id="A0A4R1HE62"/>
<evidence type="ECO:0000313" key="2">
    <source>
        <dbReference type="EMBL" id="TCK19868.1"/>
    </source>
</evidence>
<organism evidence="2 3">
    <name type="scientific">Pseudonocardia endophytica</name>
    <dbReference type="NCBI Taxonomy" id="401976"/>
    <lineage>
        <taxon>Bacteria</taxon>
        <taxon>Bacillati</taxon>
        <taxon>Actinomycetota</taxon>
        <taxon>Actinomycetes</taxon>
        <taxon>Pseudonocardiales</taxon>
        <taxon>Pseudonocardiaceae</taxon>
        <taxon>Pseudonocardia</taxon>
    </lineage>
</organism>
<dbReference type="RefSeq" id="WP_132428199.1">
    <property type="nucleotide sequence ID" value="NZ_SMFZ01000002.1"/>
</dbReference>
<dbReference type="Proteomes" id="UP000295560">
    <property type="component" value="Unassembled WGS sequence"/>
</dbReference>
<proteinExistence type="predicted"/>
<feature type="region of interest" description="Disordered" evidence="1">
    <location>
        <begin position="418"/>
        <end position="623"/>
    </location>
</feature>
<evidence type="ECO:0000313" key="3">
    <source>
        <dbReference type="Proteomes" id="UP000295560"/>
    </source>
</evidence>
<evidence type="ECO:0000256" key="1">
    <source>
        <dbReference type="SAM" id="MobiDB-lite"/>
    </source>
</evidence>
<feature type="compositionally biased region" description="Low complexity" evidence="1">
    <location>
        <begin position="512"/>
        <end position="537"/>
    </location>
</feature>
<comment type="caution">
    <text evidence="2">The sequence shown here is derived from an EMBL/GenBank/DDBJ whole genome shotgun (WGS) entry which is preliminary data.</text>
</comment>
<dbReference type="EMBL" id="SMFZ01000002">
    <property type="protein sequence ID" value="TCK19868.1"/>
    <property type="molecule type" value="Genomic_DNA"/>
</dbReference>
<dbReference type="OrthoDB" id="4981820at2"/>